<dbReference type="Proteomes" id="UP001454036">
    <property type="component" value="Unassembled WGS sequence"/>
</dbReference>
<dbReference type="InterPro" id="IPR002156">
    <property type="entry name" value="RNaseH_domain"/>
</dbReference>
<dbReference type="GO" id="GO:0003676">
    <property type="term" value="F:nucleic acid binding"/>
    <property type="evidence" value="ECO:0007669"/>
    <property type="project" value="InterPro"/>
</dbReference>
<sequence>MVIGLLLAQSLGISRIVVRGDFKLVIEQIRGDCVVKNESIRKYHAKATTIVLIFDYVIFEHIPRSENEHADHLSRVTTTYYEDIPRGVHIEHREKPIHEETRMFPVGEEGGGLCSPIVKFLTTGELPEDKVEARKLQNRSYKFQMF</sequence>
<dbReference type="InterPro" id="IPR012337">
    <property type="entry name" value="RNaseH-like_sf"/>
</dbReference>
<organism evidence="2 3">
    <name type="scientific">Lithospermum erythrorhizon</name>
    <name type="common">Purple gromwell</name>
    <name type="synonym">Lithospermum officinale var. erythrorhizon</name>
    <dbReference type="NCBI Taxonomy" id="34254"/>
    <lineage>
        <taxon>Eukaryota</taxon>
        <taxon>Viridiplantae</taxon>
        <taxon>Streptophyta</taxon>
        <taxon>Embryophyta</taxon>
        <taxon>Tracheophyta</taxon>
        <taxon>Spermatophyta</taxon>
        <taxon>Magnoliopsida</taxon>
        <taxon>eudicotyledons</taxon>
        <taxon>Gunneridae</taxon>
        <taxon>Pentapetalae</taxon>
        <taxon>asterids</taxon>
        <taxon>lamiids</taxon>
        <taxon>Boraginales</taxon>
        <taxon>Boraginaceae</taxon>
        <taxon>Boraginoideae</taxon>
        <taxon>Lithospermeae</taxon>
        <taxon>Lithospermum</taxon>
    </lineage>
</organism>
<proteinExistence type="predicted"/>
<gene>
    <name evidence="2" type="ORF">LIER_00509</name>
</gene>
<feature type="domain" description="RNase H type-1" evidence="1">
    <location>
        <begin position="2"/>
        <end position="75"/>
    </location>
</feature>
<dbReference type="Gene3D" id="3.30.420.10">
    <property type="entry name" value="Ribonuclease H-like superfamily/Ribonuclease H"/>
    <property type="match status" value="1"/>
</dbReference>
<keyword evidence="3" id="KW-1185">Reference proteome</keyword>
<dbReference type="Pfam" id="PF13456">
    <property type="entry name" value="RVT_3"/>
    <property type="match status" value="1"/>
</dbReference>
<accession>A0AAV3NM39</accession>
<dbReference type="SUPFAM" id="SSF53098">
    <property type="entry name" value="Ribonuclease H-like"/>
    <property type="match status" value="1"/>
</dbReference>
<comment type="caution">
    <text evidence="2">The sequence shown here is derived from an EMBL/GenBank/DDBJ whole genome shotgun (WGS) entry which is preliminary data.</text>
</comment>
<name>A0AAV3NM39_LITER</name>
<dbReference type="EMBL" id="BAABME010000039">
    <property type="protein sequence ID" value="GAA0138843.1"/>
    <property type="molecule type" value="Genomic_DNA"/>
</dbReference>
<reference evidence="2 3" key="1">
    <citation type="submission" date="2024-01" db="EMBL/GenBank/DDBJ databases">
        <title>The complete chloroplast genome sequence of Lithospermum erythrorhizon: insights into the phylogenetic relationship among Boraginaceae species and the maternal lineages of purple gromwells.</title>
        <authorList>
            <person name="Okada T."/>
            <person name="Watanabe K."/>
        </authorList>
    </citation>
    <scope>NUCLEOTIDE SEQUENCE [LARGE SCALE GENOMIC DNA]</scope>
</reference>
<dbReference type="InterPro" id="IPR036397">
    <property type="entry name" value="RNaseH_sf"/>
</dbReference>
<evidence type="ECO:0000313" key="3">
    <source>
        <dbReference type="Proteomes" id="UP001454036"/>
    </source>
</evidence>
<dbReference type="PANTHER" id="PTHR48475:SF2">
    <property type="entry name" value="RIBONUCLEASE H"/>
    <property type="match status" value="1"/>
</dbReference>
<dbReference type="PANTHER" id="PTHR48475">
    <property type="entry name" value="RIBONUCLEASE H"/>
    <property type="match status" value="1"/>
</dbReference>
<evidence type="ECO:0000313" key="2">
    <source>
        <dbReference type="EMBL" id="GAA0138843.1"/>
    </source>
</evidence>
<dbReference type="GO" id="GO:0004523">
    <property type="term" value="F:RNA-DNA hybrid ribonuclease activity"/>
    <property type="evidence" value="ECO:0007669"/>
    <property type="project" value="InterPro"/>
</dbReference>
<dbReference type="AlphaFoldDB" id="A0AAV3NM39"/>
<evidence type="ECO:0000259" key="1">
    <source>
        <dbReference type="Pfam" id="PF13456"/>
    </source>
</evidence>
<protein>
    <recommendedName>
        <fullName evidence="1">RNase H type-1 domain-containing protein</fullName>
    </recommendedName>
</protein>